<organism evidence="1 2">
    <name type="scientific">Aliarcobacter butzleri</name>
    <dbReference type="NCBI Taxonomy" id="28197"/>
    <lineage>
        <taxon>Bacteria</taxon>
        <taxon>Pseudomonadati</taxon>
        <taxon>Campylobacterota</taxon>
        <taxon>Epsilonproteobacteria</taxon>
        <taxon>Campylobacterales</taxon>
        <taxon>Arcobacteraceae</taxon>
        <taxon>Aliarcobacter</taxon>
    </lineage>
</organism>
<evidence type="ECO:0008006" key="3">
    <source>
        <dbReference type="Google" id="ProtNLM"/>
    </source>
</evidence>
<dbReference type="EMBL" id="JAPZCX010000023">
    <property type="protein sequence ID" value="MDN5071549.1"/>
    <property type="molecule type" value="Genomic_DNA"/>
</dbReference>
<evidence type="ECO:0000313" key="1">
    <source>
        <dbReference type="EMBL" id="MDN5071549.1"/>
    </source>
</evidence>
<name>A0AAW7Q1G8_9BACT</name>
<sequence length="195" mass="22957">MFIRIILFLILLHELLSANNQKCIVPDIILETVKITENKTSNPYLIRTNEDINSFYNIVDKFPRRTTEDKNVIDCLNFQNCVNILNTLIQNKITNLDLGLFQINYNSFKYPLNSYFDKDKSYKNVCSIIKEKIKMNKGKWNWTVVASYHSITPKYNNIYKKRLIDNYIKLTSNNQIINTHIQTTISHSENILVVE</sequence>
<dbReference type="AlphaFoldDB" id="A0AAW7Q1G8"/>
<dbReference type="InterPro" id="IPR023346">
    <property type="entry name" value="Lysozyme-like_dom_sf"/>
</dbReference>
<dbReference type="RefSeq" id="WP_301372636.1">
    <property type="nucleotide sequence ID" value="NZ_JAPZCX010000023.1"/>
</dbReference>
<dbReference type="SUPFAM" id="SSF53955">
    <property type="entry name" value="Lysozyme-like"/>
    <property type="match status" value="1"/>
</dbReference>
<protein>
    <recommendedName>
        <fullName evidence="3">Transglycosylase SLT domain-containing protein</fullName>
    </recommendedName>
</protein>
<gene>
    <name evidence="1" type="ORF">O8C76_10995</name>
</gene>
<comment type="caution">
    <text evidence="1">The sequence shown here is derived from an EMBL/GenBank/DDBJ whole genome shotgun (WGS) entry which is preliminary data.</text>
</comment>
<reference evidence="1" key="1">
    <citation type="submission" date="2022-12" db="EMBL/GenBank/DDBJ databases">
        <authorList>
            <person name="Uljanovas D."/>
        </authorList>
    </citation>
    <scope>NUCLEOTIDE SEQUENCE</scope>
    <source>
        <strain evidence="1">RCM69</strain>
    </source>
</reference>
<evidence type="ECO:0000313" key="2">
    <source>
        <dbReference type="Proteomes" id="UP001170288"/>
    </source>
</evidence>
<reference evidence="1" key="2">
    <citation type="journal article" date="2023" name="Microorganisms">
        <title>Genomic Characterization of Arcobacter butzleri Strains Isolated from Various Sources in Lithuania.</title>
        <authorList>
            <person name="Uljanovas D."/>
            <person name="Golz G."/>
            <person name="Fleischmann S."/>
            <person name="Kudirkiene E."/>
            <person name="Kasetiene N."/>
            <person name="Grineviciene A."/>
            <person name="Tamuleviciene E."/>
            <person name="Aksomaitiene J."/>
            <person name="Alter T."/>
            <person name="Malakauskas M."/>
        </authorList>
    </citation>
    <scope>NUCLEOTIDE SEQUENCE</scope>
    <source>
        <strain evidence="1">RCM69</strain>
    </source>
</reference>
<dbReference type="Proteomes" id="UP001170288">
    <property type="component" value="Unassembled WGS sequence"/>
</dbReference>
<accession>A0AAW7Q1G8</accession>
<proteinExistence type="predicted"/>